<evidence type="ECO:0000256" key="3">
    <source>
        <dbReference type="ARBA" id="ARBA00022824"/>
    </source>
</evidence>
<evidence type="ECO:0000256" key="2">
    <source>
        <dbReference type="ARBA" id="ARBA00022692"/>
    </source>
</evidence>
<feature type="non-terminal residue" evidence="7">
    <location>
        <position position="1"/>
    </location>
</feature>
<dbReference type="GO" id="GO:0070072">
    <property type="term" value="P:vacuolar proton-transporting V-type ATPase complex assembly"/>
    <property type="evidence" value="ECO:0007669"/>
    <property type="project" value="InterPro"/>
</dbReference>
<keyword evidence="8" id="KW-1185">Reference proteome</keyword>
<evidence type="ECO:0000313" key="7">
    <source>
        <dbReference type="EMBL" id="GMT19706.1"/>
    </source>
</evidence>
<dbReference type="PANTHER" id="PTHR31394:SF1">
    <property type="entry name" value="TRANSMEMBRANE PROTEIN 199"/>
    <property type="match status" value="1"/>
</dbReference>
<keyword evidence="3" id="KW-0256">Endoplasmic reticulum</keyword>
<evidence type="ECO:0000256" key="5">
    <source>
        <dbReference type="ARBA" id="ARBA00023136"/>
    </source>
</evidence>
<dbReference type="GO" id="GO:0005789">
    <property type="term" value="C:endoplasmic reticulum membrane"/>
    <property type="evidence" value="ECO:0007669"/>
    <property type="project" value="UniProtKB-SubCell"/>
</dbReference>
<keyword evidence="4 6" id="KW-1133">Transmembrane helix</keyword>
<dbReference type="Proteomes" id="UP001432322">
    <property type="component" value="Unassembled WGS sequence"/>
</dbReference>
<keyword evidence="2 6" id="KW-0812">Transmembrane</keyword>
<dbReference type="PANTHER" id="PTHR31394">
    <property type="entry name" value="TRANSMEMBRANE PROTEIN 199"/>
    <property type="match status" value="1"/>
</dbReference>
<dbReference type="EMBL" id="BTSY01000003">
    <property type="protein sequence ID" value="GMT19706.1"/>
    <property type="molecule type" value="Genomic_DNA"/>
</dbReference>
<proteinExistence type="predicted"/>
<feature type="transmembrane region" description="Helical" evidence="6">
    <location>
        <begin position="155"/>
        <end position="173"/>
    </location>
</feature>
<evidence type="ECO:0008006" key="9">
    <source>
        <dbReference type="Google" id="ProtNLM"/>
    </source>
</evidence>
<evidence type="ECO:0000313" key="8">
    <source>
        <dbReference type="Proteomes" id="UP001432322"/>
    </source>
</evidence>
<evidence type="ECO:0000256" key="4">
    <source>
        <dbReference type="ARBA" id="ARBA00022989"/>
    </source>
</evidence>
<comment type="subcellular location">
    <subcellularLocation>
        <location evidence="1">Endoplasmic reticulum membrane</location>
        <topology evidence="1">Multi-pass membrane protein</topology>
    </subcellularLocation>
</comment>
<accession>A0AAV5VJY0</accession>
<evidence type="ECO:0000256" key="1">
    <source>
        <dbReference type="ARBA" id="ARBA00004477"/>
    </source>
</evidence>
<dbReference type="Pfam" id="PF11712">
    <property type="entry name" value="Vma12"/>
    <property type="match status" value="1"/>
</dbReference>
<keyword evidence="5 6" id="KW-0472">Membrane</keyword>
<sequence length="178" mass="20361">DIHYIKFIVLWMASFVVTNRELLEKLNLTKTELSLDDIEELYASDVDPVVLGAFLGSLRLKERVEEKRVPTKEFVEKTELLRLREAEYKWMKAHPESYPTVSEDASDSFGREMQLANRQMTVVLNVLLTVGATFVFGFVGLQYTHPDLSQETRLIIGLVMATVVLVADAYFLVKTLDE</sequence>
<protein>
    <recommendedName>
        <fullName evidence="9">Transmembrane protein 199</fullName>
    </recommendedName>
</protein>
<reference evidence="7" key="1">
    <citation type="submission" date="2023-10" db="EMBL/GenBank/DDBJ databases">
        <title>Genome assembly of Pristionchus species.</title>
        <authorList>
            <person name="Yoshida K."/>
            <person name="Sommer R.J."/>
        </authorList>
    </citation>
    <scope>NUCLEOTIDE SEQUENCE</scope>
    <source>
        <strain evidence="7">RS5133</strain>
    </source>
</reference>
<comment type="caution">
    <text evidence="7">The sequence shown here is derived from an EMBL/GenBank/DDBJ whole genome shotgun (WGS) entry which is preliminary data.</text>
</comment>
<feature type="transmembrane region" description="Helical" evidence="6">
    <location>
        <begin position="122"/>
        <end position="143"/>
    </location>
</feature>
<dbReference type="InterPro" id="IPR021013">
    <property type="entry name" value="ATPase_Vma12"/>
</dbReference>
<dbReference type="AlphaFoldDB" id="A0AAV5VJY0"/>
<evidence type="ECO:0000256" key="6">
    <source>
        <dbReference type="SAM" id="Phobius"/>
    </source>
</evidence>
<organism evidence="7 8">
    <name type="scientific">Pristionchus fissidentatus</name>
    <dbReference type="NCBI Taxonomy" id="1538716"/>
    <lineage>
        <taxon>Eukaryota</taxon>
        <taxon>Metazoa</taxon>
        <taxon>Ecdysozoa</taxon>
        <taxon>Nematoda</taxon>
        <taxon>Chromadorea</taxon>
        <taxon>Rhabditida</taxon>
        <taxon>Rhabditina</taxon>
        <taxon>Diplogasteromorpha</taxon>
        <taxon>Diplogasteroidea</taxon>
        <taxon>Neodiplogasteridae</taxon>
        <taxon>Pristionchus</taxon>
    </lineage>
</organism>
<name>A0AAV5VJY0_9BILA</name>
<gene>
    <name evidence="7" type="ORF">PFISCL1PPCAC_11003</name>
</gene>